<dbReference type="Pfam" id="PF00672">
    <property type="entry name" value="HAMP"/>
    <property type="match status" value="1"/>
</dbReference>
<evidence type="ECO:0000256" key="10">
    <source>
        <dbReference type="ARBA" id="ARBA00023136"/>
    </source>
</evidence>
<keyword evidence="7" id="KW-0418">Kinase</keyword>
<dbReference type="PROSITE" id="PS50885">
    <property type="entry name" value="HAMP"/>
    <property type="match status" value="1"/>
</dbReference>
<dbReference type="Gene3D" id="1.10.287.130">
    <property type="match status" value="1"/>
</dbReference>
<dbReference type="PANTHER" id="PTHR45436">
    <property type="entry name" value="SENSOR HISTIDINE KINASE YKOH"/>
    <property type="match status" value="1"/>
</dbReference>
<comment type="subcellular location">
    <subcellularLocation>
        <location evidence="2">Membrane</location>
    </subcellularLocation>
</comment>
<organism evidence="14 15">
    <name type="scientific">Termitidicoccus mucosus</name>
    <dbReference type="NCBI Taxonomy" id="1184151"/>
    <lineage>
        <taxon>Bacteria</taxon>
        <taxon>Pseudomonadati</taxon>
        <taxon>Verrucomicrobiota</taxon>
        <taxon>Opitutia</taxon>
        <taxon>Opitutales</taxon>
        <taxon>Opitutaceae</taxon>
        <taxon>Termitidicoccus</taxon>
    </lineage>
</organism>
<dbReference type="PANTHER" id="PTHR45436:SF5">
    <property type="entry name" value="SENSOR HISTIDINE KINASE TRCS"/>
    <property type="match status" value="1"/>
</dbReference>
<dbReference type="InterPro" id="IPR036890">
    <property type="entry name" value="HATPase_C_sf"/>
</dbReference>
<feature type="domain" description="HAMP" evidence="13">
    <location>
        <begin position="201"/>
        <end position="254"/>
    </location>
</feature>
<evidence type="ECO:0000259" key="12">
    <source>
        <dbReference type="PROSITE" id="PS50109"/>
    </source>
</evidence>
<dbReference type="Pfam" id="PF02518">
    <property type="entry name" value="HATPase_c"/>
    <property type="match status" value="1"/>
</dbReference>
<keyword evidence="6 11" id="KW-0812">Transmembrane</keyword>
<dbReference type="OrthoDB" id="9796330at2"/>
<keyword evidence="9" id="KW-0902">Two-component regulatory system</keyword>
<dbReference type="Gene3D" id="3.30.565.10">
    <property type="entry name" value="Histidine kinase-like ATPase, C-terminal domain"/>
    <property type="match status" value="1"/>
</dbReference>
<name>A0A178IJR8_9BACT</name>
<dbReference type="InterPro" id="IPR004358">
    <property type="entry name" value="Sig_transdc_His_kin-like_C"/>
</dbReference>
<keyword evidence="5" id="KW-0808">Transferase</keyword>
<comment type="caution">
    <text evidence="14">The sequence shown here is derived from an EMBL/GenBank/DDBJ whole genome shotgun (WGS) entry which is preliminary data.</text>
</comment>
<dbReference type="GO" id="GO:0000155">
    <property type="term" value="F:phosphorelay sensor kinase activity"/>
    <property type="evidence" value="ECO:0007669"/>
    <property type="project" value="InterPro"/>
</dbReference>
<evidence type="ECO:0000256" key="5">
    <source>
        <dbReference type="ARBA" id="ARBA00022679"/>
    </source>
</evidence>
<dbReference type="RefSeq" id="WP_068770152.1">
    <property type="nucleotide sequence ID" value="NZ_CP109796.1"/>
</dbReference>
<dbReference type="SMART" id="SM00388">
    <property type="entry name" value="HisKA"/>
    <property type="match status" value="1"/>
</dbReference>
<keyword evidence="8 11" id="KW-1133">Transmembrane helix</keyword>
<proteinExistence type="predicted"/>
<dbReference type="InterPro" id="IPR003661">
    <property type="entry name" value="HisK_dim/P_dom"/>
</dbReference>
<evidence type="ECO:0000256" key="1">
    <source>
        <dbReference type="ARBA" id="ARBA00000085"/>
    </source>
</evidence>
<comment type="catalytic activity">
    <reaction evidence="1">
        <text>ATP + protein L-histidine = ADP + protein N-phospho-L-histidine.</text>
        <dbReference type="EC" id="2.7.13.3"/>
    </reaction>
</comment>
<dbReference type="SUPFAM" id="SSF55874">
    <property type="entry name" value="ATPase domain of HSP90 chaperone/DNA topoisomerase II/histidine kinase"/>
    <property type="match status" value="1"/>
</dbReference>
<evidence type="ECO:0000259" key="13">
    <source>
        <dbReference type="PROSITE" id="PS50885"/>
    </source>
</evidence>
<dbReference type="InterPro" id="IPR036097">
    <property type="entry name" value="HisK_dim/P_sf"/>
</dbReference>
<dbReference type="EMBL" id="LRRQ01000075">
    <property type="protein sequence ID" value="OAM90122.1"/>
    <property type="molecule type" value="Genomic_DNA"/>
</dbReference>
<dbReference type="Proteomes" id="UP000078486">
    <property type="component" value="Unassembled WGS sequence"/>
</dbReference>
<sequence>MKNSFALRLTLRVAALVTLTALIVLALGGWMLRFQGIRSIDIMQDIEGEELAGLLGGSAAPPSAQIKYRIEHHADSDIALYFVQVVNIRGDILYRSANLGETRIPAESDASRHRAIARQRDGGLIHHPTLSAKPDIYRWTIDLDRIGSIRVSEFDAGDLRIQIGTSLAGIHRIVRNYAYVATALVSITALLSLGVGYVFCRMTLAPIRAIESTARRIRADNLSERIPVPPGRDELALLAVLLNRTFDHLETAFAQVRRFTADASHELKTPLSLVRLSAEKLRPRLAGDPEADAMLADLLDETDRMHRIIESLLFIAKVEGGALVLERKPHEMEAFIADFFEDARALAEDRGLRIRVGENTPGRVLIDPHSLRQLLLNLVSNAIAASPPGGLITLDSRRTATGWRLAVTDEGPGLPPEMLERIFERFMRYAPAAGNPGQGLGLSICRSIAELHGGKIRAENRPDCSGLRVVMEW</sequence>
<dbReference type="CDD" id="cd00075">
    <property type="entry name" value="HATPase"/>
    <property type="match status" value="1"/>
</dbReference>
<evidence type="ECO:0000256" key="2">
    <source>
        <dbReference type="ARBA" id="ARBA00004370"/>
    </source>
</evidence>
<dbReference type="GO" id="GO:0005886">
    <property type="term" value="C:plasma membrane"/>
    <property type="evidence" value="ECO:0007669"/>
    <property type="project" value="TreeGrafter"/>
</dbReference>
<dbReference type="InterPro" id="IPR003660">
    <property type="entry name" value="HAMP_dom"/>
</dbReference>
<dbReference type="SMART" id="SM00387">
    <property type="entry name" value="HATPase_c"/>
    <property type="match status" value="1"/>
</dbReference>
<evidence type="ECO:0000256" key="3">
    <source>
        <dbReference type="ARBA" id="ARBA00012438"/>
    </source>
</evidence>
<feature type="transmembrane region" description="Helical" evidence="11">
    <location>
        <begin position="12"/>
        <end position="32"/>
    </location>
</feature>
<dbReference type="CDD" id="cd06225">
    <property type="entry name" value="HAMP"/>
    <property type="match status" value="1"/>
</dbReference>
<dbReference type="SUPFAM" id="SSF158472">
    <property type="entry name" value="HAMP domain-like"/>
    <property type="match status" value="1"/>
</dbReference>
<dbReference type="CDD" id="cd00082">
    <property type="entry name" value="HisKA"/>
    <property type="match status" value="1"/>
</dbReference>
<evidence type="ECO:0000256" key="4">
    <source>
        <dbReference type="ARBA" id="ARBA00022553"/>
    </source>
</evidence>
<dbReference type="InterPro" id="IPR050428">
    <property type="entry name" value="TCS_sensor_his_kinase"/>
</dbReference>
<evidence type="ECO:0000256" key="11">
    <source>
        <dbReference type="SAM" id="Phobius"/>
    </source>
</evidence>
<dbReference type="AlphaFoldDB" id="A0A178IJR8"/>
<keyword evidence="10 11" id="KW-0472">Membrane</keyword>
<dbReference type="EC" id="2.7.13.3" evidence="3"/>
<evidence type="ECO:0000313" key="15">
    <source>
        <dbReference type="Proteomes" id="UP000078486"/>
    </source>
</evidence>
<gene>
    <name evidence="14" type="ORF">AW736_10120</name>
</gene>
<evidence type="ECO:0000256" key="8">
    <source>
        <dbReference type="ARBA" id="ARBA00022989"/>
    </source>
</evidence>
<feature type="domain" description="Histidine kinase" evidence="12">
    <location>
        <begin position="262"/>
        <end position="473"/>
    </location>
</feature>
<keyword evidence="15" id="KW-1185">Reference proteome</keyword>
<reference evidence="14 15" key="1">
    <citation type="submission" date="2016-01" db="EMBL/GenBank/DDBJ databases">
        <title>High potential of lignocellulose degradation of a new Verrucomicrobia species.</title>
        <authorList>
            <person name="Wang Y."/>
            <person name="Shi Y."/>
            <person name="Qiu Z."/>
            <person name="Liu S."/>
            <person name="Yang H."/>
        </authorList>
    </citation>
    <scope>NUCLEOTIDE SEQUENCE [LARGE SCALE GENOMIC DNA]</scope>
    <source>
        <strain evidence="14 15">TSB47</strain>
    </source>
</reference>
<evidence type="ECO:0000256" key="7">
    <source>
        <dbReference type="ARBA" id="ARBA00022777"/>
    </source>
</evidence>
<accession>A0A178IJR8</accession>
<dbReference type="STRING" id="1184151.AW736_10120"/>
<dbReference type="SMART" id="SM00304">
    <property type="entry name" value="HAMP"/>
    <property type="match status" value="1"/>
</dbReference>
<dbReference type="Pfam" id="PF00512">
    <property type="entry name" value="HisKA"/>
    <property type="match status" value="1"/>
</dbReference>
<dbReference type="InterPro" id="IPR005467">
    <property type="entry name" value="His_kinase_dom"/>
</dbReference>
<dbReference type="SUPFAM" id="SSF47384">
    <property type="entry name" value="Homodimeric domain of signal transducing histidine kinase"/>
    <property type="match status" value="1"/>
</dbReference>
<keyword evidence="4" id="KW-0597">Phosphoprotein</keyword>
<evidence type="ECO:0000256" key="6">
    <source>
        <dbReference type="ARBA" id="ARBA00022692"/>
    </source>
</evidence>
<dbReference type="InterPro" id="IPR003594">
    <property type="entry name" value="HATPase_dom"/>
</dbReference>
<protein>
    <recommendedName>
        <fullName evidence="3">histidine kinase</fullName>
        <ecNumber evidence="3">2.7.13.3</ecNumber>
    </recommendedName>
</protein>
<dbReference type="Gene3D" id="6.10.340.10">
    <property type="match status" value="1"/>
</dbReference>
<evidence type="ECO:0000256" key="9">
    <source>
        <dbReference type="ARBA" id="ARBA00023012"/>
    </source>
</evidence>
<feature type="transmembrane region" description="Helical" evidence="11">
    <location>
        <begin position="177"/>
        <end position="199"/>
    </location>
</feature>
<dbReference type="PRINTS" id="PR00344">
    <property type="entry name" value="BCTRLSENSOR"/>
</dbReference>
<dbReference type="PROSITE" id="PS50109">
    <property type="entry name" value="HIS_KIN"/>
    <property type="match status" value="1"/>
</dbReference>
<evidence type="ECO:0000313" key="14">
    <source>
        <dbReference type="EMBL" id="OAM90122.1"/>
    </source>
</evidence>